<accession>A0ACB9J8P1</accession>
<reference evidence="2" key="1">
    <citation type="journal article" date="2022" name="Mol. Ecol. Resour.">
        <title>The genomes of chicory, endive, great burdock and yacon provide insights into Asteraceae palaeo-polyploidization history and plant inulin production.</title>
        <authorList>
            <person name="Fan W."/>
            <person name="Wang S."/>
            <person name="Wang H."/>
            <person name="Wang A."/>
            <person name="Jiang F."/>
            <person name="Liu H."/>
            <person name="Zhao H."/>
            <person name="Xu D."/>
            <person name="Zhang Y."/>
        </authorList>
    </citation>
    <scope>NUCLEOTIDE SEQUENCE [LARGE SCALE GENOMIC DNA]</scope>
    <source>
        <strain evidence="2">cv. Yunnan</strain>
    </source>
</reference>
<protein>
    <submittedName>
        <fullName evidence="1">Uncharacterized protein</fullName>
    </submittedName>
</protein>
<dbReference type="EMBL" id="CM042022">
    <property type="protein sequence ID" value="KAI3816497.1"/>
    <property type="molecule type" value="Genomic_DNA"/>
</dbReference>
<sequence length="113" mass="12749">MNTFRYSLSVVPTNSVSFELFFTVNVHLLVTTIRGGSSPPPATAATLPSLLQFAPAPPLRRKYCRFVRIVSDKNAAVLANGFTSIRLYTFAMIKQEHKYNLECLFHMLLVVQR</sequence>
<dbReference type="Proteomes" id="UP001056120">
    <property type="component" value="Linkage Group LG05"/>
</dbReference>
<keyword evidence="2" id="KW-1185">Reference proteome</keyword>
<evidence type="ECO:0000313" key="1">
    <source>
        <dbReference type="EMBL" id="KAI3816497.1"/>
    </source>
</evidence>
<gene>
    <name evidence="1" type="ORF">L1987_16196</name>
</gene>
<comment type="caution">
    <text evidence="1">The sequence shown here is derived from an EMBL/GenBank/DDBJ whole genome shotgun (WGS) entry which is preliminary data.</text>
</comment>
<name>A0ACB9J8P1_9ASTR</name>
<organism evidence="1 2">
    <name type="scientific">Smallanthus sonchifolius</name>
    <dbReference type="NCBI Taxonomy" id="185202"/>
    <lineage>
        <taxon>Eukaryota</taxon>
        <taxon>Viridiplantae</taxon>
        <taxon>Streptophyta</taxon>
        <taxon>Embryophyta</taxon>
        <taxon>Tracheophyta</taxon>
        <taxon>Spermatophyta</taxon>
        <taxon>Magnoliopsida</taxon>
        <taxon>eudicotyledons</taxon>
        <taxon>Gunneridae</taxon>
        <taxon>Pentapetalae</taxon>
        <taxon>asterids</taxon>
        <taxon>campanulids</taxon>
        <taxon>Asterales</taxon>
        <taxon>Asteraceae</taxon>
        <taxon>Asteroideae</taxon>
        <taxon>Heliantheae alliance</taxon>
        <taxon>Millerieae</taxon>
        <taxon>Smallanthus</taxon>
    </lineage>
</organism>
<evidence type="ECO:0000313" key="2">
    <source>
        <dbReference type="Proteomes" id="UP001056120"/>
    </source>
</evidence>
<proteinExistence type="predicted"/>
<reference evidence="1 2" key="2">
    <citation type="journal article" date="2022" name="Mol. Ecol. Resour.">
        <title>The genomes of chicory, endive, great burdock and yacon provide insights into Asteraceae paleo-polyploidization history and plant inulin production.</title>
        <authorList>
            <person name="Fan W."/>
            <person name="Wang S."/>
            <person name="Wang H."/>
            <person name="Wang A."/>
            <person name="Jiang F."/>
            <person name="Liu H."/>
            <person name="Zhao H."/>
            <person name="Xu D."/>
            <person name="Zhang Y."/>
        </authorList>
    </citation>
    <scope>NUCLEOTIDE SEQUENCE [LARGE SCALE GENOMIC DNA]</scope>
    <source>
        <strain evidence="2">cv. Yunnan</strain>
        <tissue evidence="1">Leaves</tissue>
    </source>
</reference>